<keyword evidence="2" id="KW-1185">Reference proteome</keyword>
<dbReference type="Proteomes" id="UP001205740">
    <property type="component" value="Unassembled WGS sequence"/>
</dbReference>
<evidence type="ECO:0000313" key="1">
    <source>
        <dbReference type="EMBL" id="MCP2162729.1"/>
    </source>
</evidence>
<dbReference type="SUPFAM" id="SSF53756">
    <property type="entry name" value="UDP-Glycosyltransferase/glycogen phosphorylase"/>
    <property type="match status" value="1"/>
</dbReference>
<sequence>MTDPLSGARLIVVAPETGVGGVGDYSQDIIDAVRPHVGELVEHRTGTPGDDSVADLRRRSAEIREMVATAPGPVLVHTELSGGSVAGFWGTAHLPDEVPVTATIHDPPHSIWWPARTRFLAEHRLLNHALHFPLRPLSYRVQRRWLRPRTVFVLTRSGAESIRPLYPHLEVVQVPHIVARRPDITPPEDRPRAVGFFGLVYRGKGFEQLERLRARLDDDIAIRVAGRGTEDLPRIDGVEIVGGVDGPEEDAFFASIRALVMPYGRRSPYGMGYPASGVMARAIAYGTPVVCTDHGALADHGDGDGVTVIRQAPEDPDELAAVVADRVRGLVDDHEALVLAGRQVQDERRRGSHEAVAAQFCATWSRLLRDAR</sequence>
<dbReference type="Pfam" id="PF13692">
    <property type="entry name" value="Glyco_trans_1_4"/>
    <property type="match status" value="1"/>
</dbReference>
<organism evidence="1 2">
    <name type="scientific">Williamsia serinedens</name>
    <dbReference type="NCBI Taxonomy" id="391736"/>
    <lineage>
        <taxon>Bacteria</taxon>
        <taxon>Bacillati</taxon>
        <taxon>Actinomycetota</taxon>
        <taxon>Actinomycetes</taxon>
        <taxon>Mycobacteriales</taxon>
        <taxon>Nocardiaceae</taxon>
        <taxon>Williamsia</taxon>
    </lineage>
</organism>
<accession>A0ABT1H741</accession>
<dbReference type="Gene3D" id="3.40.50.2000">
    <property type="entry name" value="Glycogen Phosphorylase B"/>
    <property type="match status" value="2"/>
</dbReference>
<dbReference type="RefSeq" id="WP_253656284.1">
    <property type="nucleotide sequence ID" value="NZ_BAAAOE010000002.1"/>
</dbReference>
<reference evidence="1 2" key="1">
    <citation type="submission" date="2022-06" db="EMBL/GenBank/DDBJ databases">
        <title>Genomic Encyclopedia of Archaeal and Bacterial Type Strains, Phase II (KMG-II): from individual species to whole genera.</title>
        <authorList>
            <person name="Goeker M."/>
        </authorList>
    </citation>
    <scope>NUCLEOTIDE SEQUENCE [LARGE SCALE GENOMIC DNA]</scope>
    <source>
        <strain evidence="1 2">DSM 45037</strain>
    </source>
</reference>
<proteinExistence type="predicted"/>
<protein>
    <submittedName>
        <fullName evidence="1">Glycosyltransferase involved in cell wall bisynthesis</fullName>
    </submittedName>
</protein>
<name>A0ABT1H741_9NOCA</name>
<gene>
    <name evidence="1" type="ORF">LX12_003937</name>
</gene>
<dbReference type="EMBL" id="JAMTCG010000007">
    <property type="protein sequence ID" value="MCP2162729.1"/>
    <property type="molecule type" value="Genomic_DNA"/>
</dbReference>
<comment type="caution">
    <text evidence="1">The sequence shown here is derived from an EMBL/GenBank/DDBJ whole genome shotgun (WGS) entry which is preliminary data.</text>
</comment>
<evidence type="ECO:0000313" key="2">
    <source>
        <dbReference type="Proteomes" id="UP001205740"/>
    </source>
</evidence>